<keyword evidence="5" id="KW-0496">Mitochondrion</keyword>
<reference evidence="8" key="1">
    <citation type="submission" date="2016-04" db="EMBL/GenBank/DDBJ databases">
        <authorList>
            <person name="Nguyen H.D."/>
            <person name="Samba Siva P."/>
            <person name="Cullis J."/>
            <person name="Levesque C.A."/>
            <person name="Hambleton S."/>
        </authorList>
    </citation>
    <scope>NUCLEOTIDE SEQUENCE</scope>
    <source>
        <strain evidence="8">DAOMC 236422</strain>
    </source>
</reference>
<evidence type="ECO:0000256" key="5">
    <source>
        <dbReference type="ARBA" id="ARBA00023128"/>
    </source>
</evidence>
<comment type="subcellular location">
    <subcellularLocation>
        <location evidence="1">Mitochondrion</location>
    </subcellularLocation>
</comment>
<dbReference type="InterPro" id="IPR002677">
    <property type="entry name" value="Ribosomal_bL32"/>
</dbReference>
<dbReference type="InterPro" id="IPR011332">
    <property type="entry name" value="Ribosomal_zn-bd"/>
</dbReference>
<evidence type="ECO:0000256" key="3">
    <source>
        <dbReference type="ARBA" id="ARBA00022946"/>
    </source>
</evidence>
<dbReference type="PANTHER" id="PTHR21026">
    <property type="entry name" value="39S RIBOSOMAL PROTEIN L32, MITOCHONDRIAL"/>
    <property type="match status" value="1"/>
</dbReference>
<comment type="similarity">
    <text evidence="2">Belongs to the bacterial ribosomal protein bL32 family.</text>
</comment>
<dbReference type="GO" id="GO:0006412">
    <property type="term" value="P:translation"/>
    <property type="evidence" value="ECO:0007669"/>
    <property type="project" value="InterPro"/>
</dbReference>
<dbReference type="GO" id="GO:0003735">
    <property type="term" value="F:structural constituent of ribosome"/>
    <property type="evidence" value="ECO:0007669"/>
    <property type="project" value="InterPro"/>
</dbReference>
<gene>
    <name evidence="8" type="ORF">A4X09_0g6748</name>
</gene>
<evidence type="ECO:0000256" key="1">
    <source>
        <dbReference type="ARBA" id="ARBA00004173"/>
    </source>
</evidence>
<dbReference type="SUPFAM" id="SSF57829">
    <property type="entry name" value="Zn-binding ribosomal proteins"/>
    <property type="match status" value="1"/>
</dbReference>
<keyword evidence="9" id="KW-1185">Reference proteome</keyword>
<dbReference type="NCBIfam" id="TIGR01031">
    <property type="entry name" value="rpmF_bact"/>
    <property type="match status" value="1"/>
</dbReference>
<evidence type="ECO:0000256" key="6">
    <source>
        <dbReference type="ARBA" id="ARBA00023274"/>
    </source>
</evidence>
<keyword evidence="4" id="KW-0689">Ribosomal protein</keyword>
<keyword evidence="3" id="KW-0809">Transit peptide</keyword>
<dbReference type="Pfam" id="PF01783">
    <property type="entry name" value="Ribosomal_L32p"/>
    <property type="match status" value="1"/>
</dbReference>
<dbReference type="InterPro" id="IPR051991">
    <property type="entry name" value="Mitoribosomal_protein_bL32"/>
</dbReference>
<name>A0A8X7N4U1_9BASI</name>
<organism evidence="8 9">
    <name type="scientific">Tilletia walkeri</name>
    <dbReference type="NCBI Taxonomy" id="117179"/>
    <lineage>
        <taxon>Eukaryota</taxon>
        <taxon>Fungi</taxon>
        <taxon>Dikarya</taxon>
        <taxon>Basidiomycota</taxon>
        <taxon>Ustilaginomycotina</taxon>
        <taxon>Exobasidiomycetes</taxon>
        <taxon>Tilletiales</taxon>
        <taxon>Tilletiaceae</taxon>
        <taxon>Tilletia</taxon>
    </lineage>
</organism>
<sequence length="197" mass="21191">MKPTQVSQYAGKATAALFSSTQSTSLPIYFLLASLRSSSSSTPLLSARAQEKQACRTSEPTSWTDAARRAFAQWSTSAPSASSGTTYGLALERSGVAAPAASSSSSSSSSLSSLLRDLLDPILRAVPKKKVSHSRKSMRSANKGLKDRVDIVHCPGCGRAKLHHHLCEHCYGNINRRQKAELRDQQSQQPATLPEFV</sequence>
<keyword evidence="6" id="KW-0687">Ribonucleoprotein</keyword>
<evidence type="ECO:0000256" key="2">
    <source>
        <dbReference type="ARBA" id="ARBA00008560"/>
    </source>
</evidence>
<dbReference type="GO" id="GO:0005762">
    <property type="term" value="C:mitochondrial large ribosomal subunit"/>
    <property type="evidence" value="ECO:0007669"/>
    <property type="project" value="TreeGrafter"/>
</dbReference>
<comment type="caution">
    <text evidence="8">The sequence shown here is derived from an EMBL/GenBank/DDBJ whole genome shotgun (WGS) entry which is preliminary data.</text>
</comment>
<dbReference type="PANTHER" id="PTHR21026:SF2">
    <property type="entry name" value="LARGE RIBOSOMAL SUBUNIT PROTEIN BL32M"/>
    <property type="match status" value="1"/>
</dbReference>
<evidence type="ECO:0000256" key="4">
    <source>
        <dbReference type="ARBA" id="ARBA00022980"/>
    </source>
</evidence>
<dbReference type="EMBL" id="LWDG02000473">
    <property type="protein sequence ID" value="KAE8265153.1"/>
    <property type="molecule type" value="Genomic_DNA"/>
</dbReference>
<evidence type="ECO:0000256" key="7">
    <source>
        <dbReference type="ARBA" id="ARBA00039935"/>
    </source>
</evidence>
<reference evidence="8" key="2">
    <citation type="journal article" date="2019" name="IMA Fungus">
        <title>Genome sequencing and comparison of five Tilletia species to identify candidate genes for the detection of regulated species infecting wheat.</title>
        <authorList>
            <person name="Nguyen H.D.T."/>
            <person name="Sultana T."/>
            <person name="Kesanakurti P."/>
            <person name="Hambleton S."/>
        </authorList>
    </citation>
    <scope>NUCLEOTIDE SEQUENCE</scope>
    <source>
        <strain evidence="8">DAOMC 236422</strain>
    </source>
</reference>
<accession>A0A8X7N4U1</accession>
<protein>
    <recommendedName>
        <fullName evidence="7">Large ribosomal subunit protein bL32m</fullName>
    </recommendedName>
</protein>
<dbReference type="AlphaFoldDB" id="A0A8X7N4U1"/>
<proteinExistence type="inferred from homology"/>
<evidence type="ECO:0000313" key="9">
    <source>
        <dbReference type="Proteomes" id="UP000078113"/>
    </source>
</evidence>
<evidence type="ECO:0000313" key="8">
    <source>
        <dbReference type="EMBL" id="KAE8265153.1"/>
    </source>
</evidence>
<dbReference type="Proteomes" id="UP000078113">
    <property type="component" value="Unassembled WGS sequence"/>
</dbReference>